<proteinExistence type="predicted"/>
<keyword evidence="2" id="KW-1185">Reference proteome</keyword>
<organism evidence="1 2">
    <name type="scientific">Candidatus Lokiarchaeum ossiferum</name>
    <dbReference type="NCBI Taxonomy" id="2951803"/>
    <lineage>
        <taxon>Archaea</taxon>
        <taxon>Promethearchaeati</taxon>
        <taxon>Promethearchaeota</taxon>
        <taxon>Promethearchaeia</taxon>
        <taxon>Promethearchaeales</taxon>
        <taxon>Promethearchaeaceae</taxon>
        <taxon>Candidatus Lokiarchaeum</taxon>
    </lineage>
</organism>
<gene>
    <name evidence="1" type="ORF">NEF87_002768</name>
</gene>
<name>A0ABY6HSJ7_9ARCH</name>
<accession>A0ABY6HSJ7</accession>
<evidence type="ECO:0000313" key="2">
    <source>
        <dbReference type="Proteomes" id="UP001208689"/>
    </source>
</evidence>
<dbReference type="Proteomes" id="UP001208689">
    <property type="component" value="Chromosome"/>
</dbReference>
<dbReference type="EMBL" id="CP104013">
    <property type="protein sequence ID" value="UYP46483.1"/>
    <property type="molecule type" value="Genomic_DNA"/>
</dbReference>
<protein>
    <submittedName>
        <fullName evidence="1">Uncharacterized protein</fullName>
    </submittedName>
</protein>
<sequence>MFDWFRIDSKSTKKENEHPNVAKIFQTPSIDLNVILFKWFYYMTQHDWKNVIKFCRNLTYKNIILNFFEGNSHNPGIATGADRVRFYSGTFNFICNMKNSTTLLPNSMGREIDEVRDIKSFNIVLQEKLS</sequence>
<evidence type="ECO:0000313" key="1">
    <source>
        <dbReference type="EMBL" id="UYP46483.1"/>
    </source>
</evidence>
<reference evidence="1" key="1">
    <citation type="submission" date="2022-09" db="EMBL/GenBank/DDBJ databases">
        <title>Actin cytoskeleton and complex cell architecture in an #Asgard archaeon.</title>
        <authorList>
            <person name="Ponce Toledo R.I."/>
            <person name="Schleper C."/>
            <person name="Rodrigues Oliveira T."/>
            <person name="Wollweber F."/>
            <person name="Xu J."/>
            <person name="Rittmann S."/>
            <person name="Klingl A."/>
            <person name="Pilhofer M."/>
        </authorList>
    </citation>
    <scope>NUCLEOTIDE SEQUENCE</scope>
    <source>
        <strain evidence="1">B-35</strain>
    </source>
</reference>